<evidence type="ECO:0000313" key="2">
    <source>
        <dbReference type="Proteomes" id="UP001194746"/>
    </source>
</evidence>
<accession>A0AAD4GWP1</accession>
<organism evidence="1 2">
    <name type="scientific">Aspergillus nanangensis</name>
    <dbReference type="NCBI Taxonomy" id="2582783"/>
    <lineage>
        <taxon>Eukaryota</taxon>
        <taxon>Fungi</taxon>
        <taxon>Dikarya</taxon>
        <taxon>Ascomycota</taxon>
        <taxon>Pezizomycotina</taxon>
        <taxon>Eurotiomycetes</taxon>
        <taxon>Eurotiomycetidae</taxon>
        <taxon>Eurotiales</taxon>
        <taxon>Aspergillaceae</taxon>
        <taxon>Aspergillus</taxon>
        <taxon>Aspergillus subgen. Circumdati</taxon>
    </lineage>
</organism>
<sequence length="239" mass="27467">MSLPFLDFPAEVRLAVYQYLIPNLSVSNFSLIRGRSKPGPLRGDGGRCCPAILRVNHQIYHEVVQEWYGSRSTPYEVVLDTKYILFCGRIIPPYVPLPSTIRWVHSMQLCISIQGTPQHTHSHATIEHLLGFQDRLTVLARLLSDRKTCRLQRLHIEVGVNIPLLLSLCKTPTVMLEFLGWNLGPIRTHVRDLQAVEWHLKEQSYGIQSAEFVQSYAELQWIMRGFLDDMRLEMLSSAM</sequence>
<dbReference type="Proteomes" id="UP001194746">
    <property type="component" value="Unassembled WGS sequence"/>
</dbReference>
<name>A0AAD4GWP1_ASPNN</name>
<protein>
    <recommendedName>
        <fullName evidence="3">F-box domain-containing protein</fullName>
    </recommendedName>
</protein>
<evidence type="ECO:0008006" key="3">
    <source>
        <dbReference type="Google" id="ProtNLM"/>
    </source>
</evidence>
<comment type="caution">
    <text evidence="1">The sequence shown here is derived from an EMBL/GenBank/DDBJ whole genome shotgun (WGS) entry which is preliminary data.</text>
</comment>
<keyword evidence="2" id="KW-1185">Reference proteome</keyword>
<dbReference type="EMBL" id="VCAU01000014">
    <property type="protein sequence ID" value="KAF9892107.1"/>
    <property type="molecule type" value="Genomic_DNA"/>
</dbReference>
<evidence type="ECO:0000313" key="1">
    <source>
        <dbReference type="EMBL" id="KAF9892107.1"/>
    </source>
</evidence>
<dbReference type="AlphaFoldDB" id="A0AAD4GWP1"/>
<reference evidence="1" key="1">
    <citation type="journal article" date="2019" name="Beilstein J. Org. Chem.">
        <title>Nanangenines: drimane sesquiterpenoids as the dominant metabolite cohort of a novel Australian fungus, Aspergillus nanangensis.</title>
        <authorList>
            <person name="Lacey H.J."/>
            <person name="Gilchrist C.L.M."/>
            <person name="Crombie A."/>
            <person name="Kalaitzis J.A."/>
            <person name="Vuong D."/>
            <person name="Rutledge P.J."/>
            <person name="Turner P."/>
            <person name="Pitt J.I."/>
            <person name="Lacey E."/>
            <person name="Chooi Y.H."/>
            <person name="Piggott A.M."/>
        </authorList>
    </citation>
    <scope>NUCLEOTIDE SEQUENCE</scope>
    <source>
        <strain evidence="1">MST-FP2251</strain>
    </source>
</reference>
<proteinExistence type="predicted"/>
<reference evidence="1" key="2">
    <citation type="submission" date="2020-02" db="EMBL/GenBank/DDBJ databases">
        <authorList>
            <person name="Gilchrist C.L.M."/>
            <person name="Chooi Y.-H."/>
        </authorList>
    </citation>
    <scope>NUCLEOTIDE SEQUENCE</scope>
    <source>
        <strain evidence="1">MST-FP2251</strain>
    </source>
</reference>
<gene>
    <name evidence="1" type="ORF">FE257_002513</name>
</gene>